<organism evidence="6 7">
    <name type="scientific">Candidatus Glomeribacter gigasporarum BEG34</name>
    <dbReference type="NCBI Taxonomy" id="1070319"/>
    <lineage>
        <taxon>Bacteria</taxon>
        <taxon>Pseudomonadati</taxon>
        <taxon>Pseudomonadota</taxon>
        <taxon>Betaproteobacteria</taxon>
        <taxon>Burkholderiales</taxon>
        <taxon>Burkholderiaceae</taxon>
        <taxon>Candidatus Glomeribacter</taxon>
    </lineage>
</organism>
<dbReference type="RefSeq" id="WP_006682508.1">
    <property type="nucleotide sequence ID" value="NZ_CAFB01000039.1"/>
</dbReference>
<keyword evidence="2" id="KW-0808">Transferase</keyword>
<evidence type="ECO:0000256" key="3">
    <source>
        <dbReference type="ARBA" id="ARBA00022777"/>
    </source>
</evidence>
<evidence type="ECO:0000256" key="2">
    <source>
        <dbReference type="ARBA" id="ARBA00022679"/>
    </source>
</evidence>
<comment type="similarity">
    <text evidence="1">Belongs to the HipA Ser/Thr kinase family.</text>
</comment>
<comment type="caution">
    <text evidence="6">The sequence shown here is derived from an EMBL/GenBank/DDBJ whole genome shotgun (WGS) entry which is preliminary data.</text>
</comment>
<feature type="domain" description="HipA N-terminal subdomain 1" evidence="5">
    <location>
        <begin position="9"/>
        <end position="124"/>
    </location>
</feature>
<dbReference type="NCBIfam" id="TIGR03071">
    <property type="entry name" value="couple_hipA"/>
    <property type="match status" value="1"/>
</dbReference>
<sequence>MMSVRFQFLDVYLGATLVGRLSKTGDIVQFLGDESYLENPHRPTLSLSYNSLDEITGDADTREIFTKSGTRWTRSLGAVPAFFENLLPEGALLDWIADQRQVSTHDAFELLAATGSSLPGALVIRPSDIERLGARLERHAAALQEGGRRDVVATPVAAPVEGAFSLAGQQMKLALSMVEKGRRYTLKTHADTGQEIVAKLPSLTRRDSVEVEYAGMRLARLAHVNVPDFWIERTDTLDIGGIEQLCPSDYFLAVARFDRVAGQSPVHIEDWCQVNGRRPKDKYGPQSAYIAALAALHAYSPNRYEDAAQFFRRQVVNVMMGNTDAHLKNFSFIYPDGRYPRLSPAYDMVPVIAYLGAGRYALNEEVEKMYQSMSLDDFLRVAKAAHFAPRAVAREIRQTLERICDVWPAALKDLPVPDELRMKILARIDGIALLRSALPRRFA</sequence>
<reference evidence="6 7" key="1">
    <citation type="submission" date="2011-08" db="EMBL/GenBank/DDBJ databases">
        <title>The genome of the obligate endobacterium of an arbuscular mycorrhizal fungus reveals an interphylum network of nutritional interactions.</title>
        <authorList>
            <person name="Ghignone S."/>
            <person name="Salvioli A."/>
            <person name="Anca I."/>
            <person name="Lumini E."/>
            <person name="Ortu G."/>
            <person name="Petiti L."/>
            <person name="Cruveiller S."/>
            <person name="Bianciotto V."/>
            <person name="Piffanelli P."/>
            <person name="Lanfranco L."/>
            <person name="Bonfante P."/>
        </authorList>
    </citation>
    <scope>NUCLEOTIDE SEQUENCE [LARGE SCALE GENOMIC DNA]</scope>
    <source>
        <strain evidence="6 7">BEG34</strain>
    </source>
</reference>
<dbReference type="PANTHER" id="PTHR37419">
    <property type="entry name" value="SERINE/THREONINE-PROTEIN KINASE TOXIN HIPA"/>
    <property type="match status" value="1"/>
</dbReference>
<dbReference type="STRING" id="1070319.CAGGBEG34_220029"/>
<dbReference type="eggNOG" id="COG3550">
    <property type="taxonomic scope" value="Bacteria"/>
</dbReference>
<dbReference type="PANTHER" id="PTHR37419:SF1">
    <property type="entry name" value="SERINE_THREONINE-PROTEIN KINASE TOXIN HIPA"/>
    <property type="match status" value="1"/>
</dbReference>
<dbReference type="InterPro" id="IPR052028">
    <property type="entry name" value="HipA_Ser/Thr_kinase"/>
</dbReference>
<dbReference type="EMBL" id="CAFB01000039">
    <property type="protein sequence ID" value="CCD29280.1"/>
    <property type="molecule type" value="Genomic_DNA"/>
</dbReference>
<keyword evidence="3" id="KW-0418">Kinase</keyword>
<dbReference type="GO" id="GO:0004674">
    <property type="term" value="F:protein serine/threonine kinase activity"/>
    <property type="evidence" value="ECO:0007669"/>
    <property type="project" value="TreeGrafter"/>
</dbReference>
<gene>
    <name evidence="6" type="ORF">CAGGBEG34_220029</name>
</gene>
<feature type="domain" description="HipA-like C-terminal" evidence="4">
    <location>
        <begin position="164"/>
        <end position="407"/>
    </location>
</feature>
<protein>
    <submittedName>
        <fullName evidence="6">Putative regulator containing a HipA-like domain</fullName>
    </submittedName>
</protein>
<dbReference type="AlphaFoldDB" id="G2J933"/>
<dbReference type="Gene3D" id="1.10.1070.20">
    <property type="match status" value="1"/>
</dbReference>
<proteinExistence type="inferred from homology"/>
<dbReference type="InterPro" id="IPR012893">
    <property type="entry name" value="HipA-like_C"/>
</dbReference>
<evidence type="ECO:0000313" key="7">
    <source>
        <dbReference type="Proteomes" id="UP000054051"/>
    </source>
</evidence>
<dbReference type="GO" id="GO:0005829">
    <property type="term" value="C:cytosol"/>
    <property type="evidence" value="ECO:0007669"/>
    <property type="project" value="TreeGrafter"/>
</dbReference>
<accession>G2J933</accession>
<name>G2J933_9BURK</name>
<dbReference type="Proteomes" id="UP000054051">
    <property type="component" value="Unassembled WGS sequence"/>
</dbReference>
<evidence type="ECO:0000259" key="5">
    <source>
        <dbReference type="Pfam" id="PF13657"/>
    </source>
</evidence>
<dbReference type="InterPro" id="IPR017508">
    <property type="entry name" value="HipA_N1"/>
</dbReference>
<keyword evidence="7" id="KW-1185">Reference proteome</keyword>
<evidence type="ECO:0000313" key="6">
    <source>
        <dbReference type="EMBL" id="CCD29280.1"/>
    </source>
</evidence>
<dbReference type="OrthoDB" id="9805913at2"/>
<evidence type="ECO:0000259" key="4">
    <source>
        <dbReference type="Pfam" id="PF07804"/>
    </source>
</evidence>
<dbReference type="Pfam" id="PF07804">
    <property type="entry name" value="HipA_C"/>
    <property type="match status" value="1"/>
</dbReference>
<evidence type="ECO:0000256" key="1">
    <source>
        <dbReference type="ARBA" id="ARBA00010164"/>
    </source>
</evidence>
<dbReference type="Pfam" id="PF13657">
    <property type="entry name" value="Couple_hipA"/>
    <property type="match status" value="1"/>
</dbReference>